<dbReference type="Proteomes" id="UP000248423">
    <property type="component" value="Unassembled WGS sequence"/>
</dbReference>
<evidence type="ECO:0000313" key="2">
    <source>
        <dbReference type="Proteomes" id="UP000248423"/>
    </source>
</evidence>
<organism evidence="1 2">
    <name type="scientific">Aspergillus sclerotiicarbonarius (strain CBS 121057 / IBT 28362)</name>
    <dbReference type="NCBI Taxonomy" id="1448318"/>
    <lineage>
        <taxon>Eukaryota</taxon>
        <taxon>Fungi</taxon>
        <taxon>Dikarya</taxon>
        <taxon>Ascomycota</taxon>
        <taxon>Pezizomycotina</taxon>
        <taxon>Eurotiomycetes</taxon>
        <taxon>Eurotiomycetidae</taxon>
        <taxon>Eurotiales</taxon>
        <taxon>Aspergillaceae</taxon>
        <taxon>Aspergillus</taxon>
        <taxon>Aspergillus subgen. Circumdati</taxon>
    </lineage>
</organism>
<dbReference type="EMBL" id="KZ826402">
    <property type="protein sequence ID" value="PYI02050.1"/>
    <property type="molecule type" value="Genomic_DNA"/>
</dbReference>
<name>A0A319DXU6_ASPSB</name>
<keyword evidence="2" id="KW-1185">Reference proteome</keyword>
<protein>
    <submittedName>
        <fullName evidence="1">Uncharacterized protein</fullName>
    </submittedName>
</protein>
<dbReference type="AlphaFoldDB" id="A0A319DXU6"/>
<proteinExistence type="predicted"/>
<gene>
    <name evidence="1" type="ORF">BO78DRAFT_422970</name>
</gene>
<evidence type="ECO:0000313" key="1">
    <source>
        <dbReference type="EMBL" id="PYI02050.1"/>
    </source>
</evidence>
<sequence length="191" mass="20956">MPTRPVAPPPSRGLQRRIDRFLSHWPGLRRRPRQIGRFLLERPHRSVAIASEYVGASPWVGAWVGTAVGAGLGSPPKPRLVHWFRHLSGSRRPDPASSLPLDIQMANPIQSIQMADESDRGHGSPLVESFQKGRWMREVRLTIPITITFTLTHSRASEIGANVAAWRSGGLGAVAASAASKQVSNNQRDAR</sequence>
<accession>A0A319DXU6</accession>
<reference evidence="1 2" key="1">
    <citation type="submission" date="2018-02" db="EMBL/GenBank/DDBJ databases">
        <title>The genomes of Aspergillus section Nigri reveals drivers in fungal speciation.</title>
        <authorList>
            <consortium name="DOE Joint Genome Institute"/>
            <person name="Vesth T.C."/>
            <person name="Nybo J."/>
            <person name="Theobald S."/>
            <person name="Brandl J."/>
            <person name="Frisvad J.C."/>
            <person name="Nielsen K.F."/>
            <person name="Lyhne E.K."/>
            <person name="Kogle M.E."/>
            <person name="Kuo A."/>
            <person name="Riley R."/>
            <person name="Clum A."/>
            <person name="Nolan M."/>
            <person name="Lipzen A."/>
            <person name="Salamov A."/>
            <person name="Henrissat B."/>
            <person name="Wiebenga A."/>
            <person name="De vries R.P."/>
            <person name="Grigoriev I.V."/>
            <person name="Mortensen U.H."/>
            <person name="Andersen M.R."/>
            <person name="Baker S.E."/>
        </authorList>
    </citation>
    <scope>NUCLEOTIDE SEQUENCE [LARGE SCALE GENOMIC DNA]</scope>
    <source>
        <strain evidence="1 2">CBS 121057</strain>
    </source>
</reference>
<dbReference type="VEuPathDB" id="FungiDB:BO78DRAFT_422970"/>